<dbReference type="EMBL" id="OU342829">
    <property type="protein sequence ID" value="CAG7581820.1"/>
    <property type="molecule type" value="Genomic_DNA"/>
</dbReference>
<name>A0A8D9FRL5_9VIRU</name>
<sequence>MDLTTLTYDLRIEAGYDAAGREYAYEGDYDYIDTGN</sequence>
<protein>
    <submittedName>
        <fullName evidence="1">Uncharacterized protein</fullName>
    </submittedName>
</protein>
<accession>A0A8D9FRL5</accession>
<organism evidence="1">
    <name type="scientific">uncultured marine phage</name>
    <dbReference type="NCBI Taxonomy" id="707152"/>
    <lineage>
        <taxon>Viruses</taxon>
        <taxon>environmental samples</taxon>
    </lineage>
</organism>
<reference evidence="1" key="1">
    <citation type="submission" date="2021-06" db="EMBL/GenBank/DDBJ databases">
        <authorList>
            <person name="Gannon L."/>
            <person name="Redgwell R T."/>
            <person name="Michniewski S."/>
            <person name="Harrison D C."/>
            <person name="Millard A."/>
        </authorList>
    </citation>
    <scope>NUCLEOTIDE SEQUENCE</scope>
</reference>
<proteinExistence type="predicted"/>
<evidence type="ECO:0000313" key="1">
    <source>
        <dbReference type="EMBL" id="CAG7581820.1"/>
    </source>
</evidence>
<gene>
    <name evidence="1" type="ORF">SLAVMIC_01051</name>
</gene>